<name>A0A3E2HJ74_SCYLI</name>
<comment type="caution">
    <text evidence="2">The sequence shown here is derived from an EMBL/GenBank/DDBJ whole genome shotgun (WGS) entry which is preliminary data.</text>
</comment>
<feature type="non-terminal residue" evidence="2">
    <location>
        <position position="134"/>
    </location>
</feature>
<feature type="non-terminal residue" evidence="2">
    <location>
        <position position="1"/>
    </location>
</feature>
<dbReference type="EMBL" id="NCSJ02000035">
    <property type="protein sequence ID" value="RFU33470.1"/>
    <property type="molecule type" value="Genomic_DNA"/>
</dbReference>
<dbReference type="Proteomes" id="UP000258309">
    <property type="component" value="Unassembled WGS sequence"/>
</dbReference>
<reference evidence="2 3" key="1">
    <citation type="submission" date="2018-05" db="EMBL/GenBank/DDBJ databases">
        <title>Draft genome sequence of Scytalidium lignicola DSM 105466, a ubiquitous saprotrophic fungus.</title>
        <authorList>
            <person name="Buettner E."/>
            <person name="Gebauer A.M."/>
            <person name="Hofrichter M."/>
            <person name="Liers C."/>
            <person name="Kellner H."/>
        </authorList>
    </citation>
    <scope>NUCLEOTIDE SEQUENCE [LARGE SCALE GENOMIC DNA]</scope>
    <source>
        <strain evidence="2 3">DSM 105466</strain>
    </source>
</reference>
<gene>
    <name evidence="2" type="ORF">B7463_g2884</name>
</gene>
<keyword evidence="3" id="KW-1185">Reference proteome</keyword>
<proteinExistence type="predicted"/>
<organism evidence="2 3">
    <name type="scientific">Scytalidium lignicola</name>
    <name type="common">Hyphomycete</name>
    <dbReference type="NCBI Taxonomy" id="5539"/>
    <lineage>
        <taxon>Eukaryota</taxon>
        <taxon>Fungi</taxon>
        <taxon>Dikarya</taxon>
        <taxon>Ascomycota</taxon>
        <taxon>Pezizomycotina</taxon>
        <taxon>Leotiomycetes</taxon>
        <taxon>Leotiomycetes incertae sedis</taxon>
        <taxon>Scytalidium</taxon>
    </lineage>
</organism>
<sequence length="134" mass="14199">MLTSRFNALRGGASGNEDDGSRPTCNLDAPSSKVGPFLAAAELIEAARPVIHANSIQVQLSGPVTAGKFMAQQKKVRCSAAKNLETRLILESIKQQESIAARHRLVQSTPPASVLLRLLLSPPLLSSLASLAFL</sequence>
<accession>A0A3E2HJ74</accession>
<evidence type="ECO:0000256" key="1">
    <source>
        <dbReference type="SAM" id="MobiDB-lite"/>
    </source>
</evidence>
<feature type="region of interest" description="Disordered" evidence="1">
    <location>
        <begin position="1"/>
        <end position="27"/>
    </location>
</feature>
<protein>
    <submittedName>
        <fullName evidence="2">Uncharacterized protein</fullName>
    </submittedName>
</protein>
<evidence type="ECO:0000313" key="2">
    <source>
        <dbReference type="EMBL" id="RFU33470.1"/>
    </source>
</evidence>
<dbReference type="AlphaFoldDB" id="A0A3E2HJ74"/>
<evidence type="ECO:0000313" key="3">
    <source>
        <dbReference type="Proteomes" id="UP000258309"/>
    </source>
</evidence>